<keyword evidence="2 9" id="KW-0813">Transport</keyword>
<dbReference type="GO" id="GO:0006605">
    <property type="term" value="P:protein targeting"/>
    <property type="evidence" value="ECO:0007669"/>
    <property type="project" value="UniProtKB-UniRule"/>
</dbReference>
<evidence type="ECO:0000256" key="1">
    <source>
        <dbReference type="ARBA" id="ARBA00004651"/>
    </source>
</evidence>
<keyword evidence="5 9" id="KW-0653">Protein transport</keyword>
<feature type="transmembrane region" description="Helical" evidence="9">
    <location>
        <begin position="267"/>
        <end position="292"/>
    </location>
</feature>
<keyword evidence="7 9" id="KW-0811">Translocation</keyword>
<dbReference type="AlphaFoldDB" id="A0A9Q4C5K1"/>
<dbReference type="Proteomes" id="UP001149411">
    <property type="component" value="Unassembled WGS sequence"/>
</dbReference>
<dbReference type="InterPro" id="IPR022813">
    <property type="entry name" value="SecD/SecF_arch_bac"/>
</dbReference>
<evidence type="ECO:0000256" key="2">
    <source>
        <dbReference type="ARBA" id="ARBA00022448"/>
    </source>
</evidence>
<protein>
    <recommendedName>
        <fullName evidence="9">Protein-export membrane protein SecF</fullName>
    </recommendedName>
</protein>
<keyword evidence="6 9" id="KW-1133">Transmembrane helix</keyword>
<comment type="subunit">
    <text evidence="9">Part of the protein translocation apparatus. Forms a complex with SecD.</text>
</comment>
<feature type="transmembrane region" description="Helical" evidence="9">
    <location>
        <begin position="235"/>
        <end position="261"/>
    </location>
</feature>
<dbReference type="GO" id="GO:0005886">
    <property type="term" value="C:plasma membrane"/>
    <property type="evidence" value="ECO:0007669"/>
    <property type="project" value="UniProtKB-SubCell"/>
</dbReference>
<comment type="subcellular location">
    <subcellularLocation>
        <location evidence="1 9">Cell membrane</location>
        <topology evidence="1 9">Multi-pass membrane protein</topology>
    </subcellularLocation>
</comment>
<dbReference type="RefSeq" id="WP_266087777.1">
    <property type="nucleotide sequence ID" value="NZ_RKLV01000008.1"/>
</dbReference>
<evidence type="ECO:0000259" key="10">
    <source>
        <dbReference type="Pfam" id="PF02355"/>
    </source>
</evidence>
<evidence type="ECO:0000256" key="4">
    <source>
        <dbReference type="ARBA" id="ARBA00022692"/>
    </source>
</evidence>
<evidence type="ECO:0000256" key="6">
    <source>
        <dbReference type="ARBA" id="ARBA00022989"/>
    </source>
</evidence>
<dbReference type="Pfam" id="PF02355">
    <property type="entry name" value="SecD_SecF_C"/>
    <property type="match status" value="1"/>
</dbReference>
<gene>
    <name evidence="9" type="primary">secF</name>
    <name evidence="11" type="ORF">EGH25_08980</name>
</gene>
<dbReference type="GO" id="GO:0065002">
    <property type="term" value="P:intracellular protein transmembrane transport"/>
    <property type="evidence" value="ECO:0007669"/>
    <property type="project" value="UniProtKB-UniRule"/>
</dbReference>
<evidence type="ECO:0000256" key="3">
    <source>
        <dbReference type="ARBA" id="ARBA00022475"/>
    </source>
</evidence>
<keyword evidence="3 9" id="KW-1003">Cell membrane</keyword>
<comment type="similarity">
    <text evidence="9">Belongs to the SecD/SecF family. SecF subfamily.</text>
</comment>
<dbReference type="InterPro" id="IPR048634">
    <property type="entry name" value="SecD_SecF_C"/>
</dbReference>
<feature type="transmembrane region" description="Helical" evidence="9">
    <location>
        <begin position="137"/>
        <end position="160"/>
    </location>
</feature>
<comment type="function">
    <text evidence="9">Involved in protein export.</text>
</comment>
<keyword evidence="12" id="KW-1185">Reference proteome</keyword>
<feature type="domain" description="Protein export membrane protein SecD/SecF C-terminal" evidence="10">
    <location>
        <begin position="115"/>
        <end position="292"/>
    </location>
</feature>
<evidence type="ECO:0000256" key="9">
    <source>
        <dbReference type="HAMAP-Rule" id="MF_01464"/>
    </source>
</evidence>
<evidence type="ECO:0000256" key="5">
    <source>
        <dbReference type="ARBA" id="ARBA00022927"/>
    </source>
</evidence>
<dbReference type="Gene3D" id="1.20.1640.10">
    <property type="entry name" value="Multidrug efflux transporter AcrB transmembrane domain"/>
    <property type="match status" value="1"/>
</dbReference>
<keyword evidence="4 9" id="KW-0812">Transmembrane</keyword>
<sequence length="299" mass="32544">MKLRDIEHPTEKIDEIEYSEQSSKKLIAVPFAILGVALAVLLVTYLLTGAPVGLGFEFTGGVNIQTQTAVPAEQIEQEFSGIDGVPEPSNVRSISGGAIVSFQPLTNNEMSNLRDFRDANYADASVESVSPSHGTSLLYQSMGAIAFAFVLMTVVIFAFFRTFVPSLGIILSATSDMLVPIGVMTLLGIDVSLGTIPAILLIIGYSIDSDILLTRNTLSGRRKQFYGNVRNAMKTGVTMTTTSMAAMAVMAISAHFFSIFILRNIGIILFFGLGMDLINTYMMNVAILRWYVLDRRGMR</sequence>
<feature type="transmembrane region" description="Helical" evidence="9">
    <location>
        <begin position="195"/>
        <end position="214"/>
    </location>
</feature>
<feature type="transmembrane region" description="Helical" evidence="9">
    <location>
        <begin position="167"/>
        <end position="189"/>
    </location>
</feature>
<evidence type="ECO:0000256" key="8">
    <source>
        <dbReference type="ARBA" id="ARBA00023136"/>
    </source>
</evidence>
<dbReference type="InterPro" id="IPR024921">
    <property type="entry name" value="SecF_arc"/>
</dbReference>
<dbReference type="EMBL" id="RKLV01000008">
    <property type="protein sequence ID" value="MCX2819482.1"/>
    <property type="molecule type" value="Genomic_DNA"/>
</dbReference>
<proteinExistence type="inferred from homology"/>
<keyword evidence="8 9" id="KW-0472">Membrane</keyword>
<name>A0A9Q4C5K1_9EURY</name>
<dbReference type="SUPFAM" id="SSF82866">
    <property type="entry name" value="Multidrug efflux transporter AcrB transmembrane domain"/>
    <property type="match status" value="1"/>
</dbReference>
<feature type="transmembrane region" description="Helical" evidence="9">
    <location>
        <begin position="26"/>
        <end position="47"/>
    </location>
</feature>
<evidence type="ECO:0000313" key="11">
    <source>
        <dbReference type="EMBL" id="MCX2819482.1"/>
    </source>
</evidence>
<accession>A0A9Q4C5K1</accession>
<comment type="caution">
    <text evidence="11">The sequence shown here is derived from an EMBL/GenBank/DDBJ whole genome shotgun (WGS) entry which is preliminary data.</text>
</comment>
<dbReference type="PANTHER" id="PTHR30081:SF8">
    <property type="entry name" value="PROTEIN TRANSLOCASE SUBUNIT SECF"/>
    <property type="match status" value="1"/>
</dbReference>
<evidence type="ECO:0000256" key="7">
    <source>
        <dbReference type="ARBA" id="ARBA00023010"/>
    </source>
</evidence>
<dbReference type="PANTHER" id="PTHR30081">
    <property type="entry name" value="PROTEIN-EXPORT MEMBRANE PROTEIN SEC"/>
    <property type="match status" value="1"/>
</dbReference>
<organism evidence="11 12">
    <name type="scientific">Halorutilus salinus</name>
    <dbReference type="NCBI Taxonomy" id="2487751"/>
    <lineage>
        <taxon>Archaea</taxon>
        <taxon>Methanobacteriati</taxon>
        <taxon>Methanobacteriota</taxon>
        <taxon>Stenosarchaea group</taxon>
        <taxon>Halobacteria</taxon>
        <taxon>Halorutilales</taxon>
        <taxon>Halorutilaceae</taxon>
        <taxon>Halorutilus</taxon>
    </lineage>
</organism>
<evidence type="ECO:0000313" key="12">
    <source>
        <dbReference type="Proteomes" id="UP001149411"/>
    </source>
</evidence>
<dbReference type="HAMAP" id="MF_01464_A">
    <property type="entry name" value="SecF_A"/>
    <property type="match status" value="1"/>
</dbReference>
<reference evidence="11" key="1">
    <citation type="submission" date="2022-09" db="EMBL/GenBank/DDBJ databases">
        <title>Haloadaptaus new haloarchaeum isolated from saline soil.</title>
        <authorList>
            <person name="Duran-Viseras A."/>
            <person name="Sanchez-Porro C."/>
            <person name="Ventosa A."/>
        </authorList>
    </citation>
    <scope>NUCLEOTIDE SEQUENCE</scope>
    <source>
        <strain evidence="11">F3-133</strain>
    </source>
</reference>